<dbReference type="Proteomes" id="UP000240883">
    <property type="component" value="Unassembled WGS sequence"/>
</dbReference>
<accession>A0A2T2NII7</accession>
<dbReference type="EMBL" id="KZ678137">
    <property type="protein sequence ID" value="PSN65169.1"/>
    <property type="molecule type" value="Genomic_DNA"/>
</dbReference>
<keyword evidence="2" id="KW-1185">Reference proteome</keyword>
<reference evidence="1 2" key="1">
    <citation type="journal article" date="2018" name="Front. Microbiol.">
        <title>Genome-Wide Analysis of Corynespora cassiicola Leaf Fall Disease Putative Effectors.</title>
        <authorList>
            <person name="Lopez D."/>
            <person name="Ribeiro S."/>
            <person name="Label P."/>
            <person name="Fumanal B."/>
            <person name="Venisse J.S."/>
            <person name="Kohler A."/>
            <person name="de Oliveira R.R."/>
            <person name="Labutti K."/>
            <person name="Lipzen A."/>
            <person name="Lail K."/>
            <person name="Bauer D."/>
            <person name="Ohm R.A."/>
            <person name="Barry K.W."/>
            <person name="Spatafora J."/>
            <person name="Grigoriev I.V."/>
            <person name="Martin F.M."/>
            <person name="Pujade-Renaud V."/>
        </authorList>
    </citation>
    <scope>NUCLEOTIDE SEQUENCE [LARGE SCALE GENOMIC DNA]</scope>
    <source>
        <strain evidence="1 2">Philippines</strain>
    </source>
</reference>
<evidence type="ECO:0000313" key="2">
    <source>
        <dbReference type="Proteomes" id="UP000240883"/>
    </source>
</evidence>
<organism evidence="1 2">
    <name type="scientific">Corynespora cassiicola Philippines</name>
    <dbReference type="NCBI Taxonomy" id="1448308"/>
    <lineage>
        <taxon>Eukaryota</taxon>
        <taxon>Fungi</taxon>
        <taxon>Dikarya</taxon>
        <taxon>Ascomycota</taxon>
        <taxon>Pezizomycotina</taxon>
        <taxon>Dothideomycetes</taxon>
        <taxon>Pleosporomycetidae</taxon>
        <taxon>Pleosporales</taxon>
        <taxon>Corynesporascaceae</taxon>
        <taxon>Corynespora</taxon>
    </lineage>
</organism>
<name>A0A2T2NII7_CORCC</name>
<sequence>MEGHMHNLLWYGLHGFGGPRSKLEHQASSSSSLPLPSLSSYLPHRWRRGKKMVRPSVPRYYRCAPDYIPALVGIISCPVWPTLSNTTLQLIPLSKNVAKPHMDSSQPSMRYPGNAGRTLFTSFGAWHVEAV</sequence>
<protein>
    <submittedName>
        <fullName evidence="1">Uncharacterized protein</fullName>
    </submittedName>
</protein>
<proteinExistence type="predicted"/>
<gene>
    <name evidence="1" type="ORF">BS50DRAFT_52872</name>
</gene>
<evidence type="ECO:0000313" key="1">
    <source>
        <dbReference type="EMBL" id="PSN65169.1"/>
    </source>
</evidence>
<dbReference type="AlphaFoldDB" id="A0A2T2NII7"/>